<sequence>MQKKFYLLFFILNSFVSILNAHNSKDESPLNIHEQIISKLIESSVSFRDSSENRSVEICEKAINLAEKEQTDSLLAFAYKTQGINYYYLREYDLSMTYYNKALNKFEELGNLIQAAKVLGNIGVIYKRRGEYNKALEYYLREVDIFSEIEYTAGLTSIYLNLGNISVLMGNLDRAEEYYTLGYDLAVKTDNLTDQVSALNNLGVIYENQDKFEDALKVYKKSLKNVLGSGNNTMESKLYLNIGIIYRRTKDYDRASDYLNKSFNIRKLKGNYEELLSVYNELFELALAKEEYINAKRQLGPMQDLAETNHDPGWLADVYQANTKYCKAVGNYKLALESYENSRRIGDSIQKAFDDEKYNDLMLKYDMDHTKQKMELMTQKAQIQSLELDKKNAWLVAMFVIMLLGVIAIVVSFRINKLKAQHKLMSLDQKVLLSQMNPHFLFNALTAVQSLVLDNESDKANLYLSELGTLVRNILEDSREENISLRKELDTLHKYIELQKLRFDFAIDFRFDIDEKIDLDEVNIPPMLTQPFIENALVHANLQKVENPEILIKLELVDESVIAFSIQDNGIGIEEGRKQSLMKEKKSLAMQIARDRIQIYNYKSKHQMKLDIIDLKHIDKENHGTLARFTIPTQA</sequence>
<dbReference type="GO" id="GO:0016020">
    <property type="term" value="C:membrane"/>
    <property type="evidence" value="ECO:0007669"/>
    <property type="project" value="InterPro"/>
</dbReference>
<dbReference type="Gene3D" id="3.30.565.10">
    <property type="entry name" value="Histidine kinase-like ATPase, C-terminal domain"/>
    <property type="match status" value="1"/>
</dbReference>
<dbReference type="OrthoDB" id="9809908at2"/>
<feature type="repeat" description="TPR" evidence="1">
    <location>
        <begin position="196"/>
        <end position="229"/>
    </location>
</feature>
<name>A0A4Q7V910_9BACT</name>
<feature type="chain" id="PRO_5020252549" evidence="3">
    <location>
        <begin position="22"/>
        <end position="635"/>
    </location>
</feature>
<evidence type="ECO:0000256" key="3">
    <source>
        <dbReference type="SAM" id="SignalP"/>
    </source>
</evidence>
<keyword evidence="6" id="KW-1185">Reference proteome</keyword>
<keyword evidence="1" id="KW-0802">TPR repeat</keyword>
<keyword evidence="2" id="KW-0812">Transmembrane</keyword>
<dbReference type="PROSITE" id="PS50293">
    <property type="entry name" value="TPR_REGION"/>
    <property type="match status" value="1"/>
</dbReference>
<organism evidence="5 6">
    <name type="scientific">Ancylomarina subtilis</name>
    <dbReference type="NCBI Taxonomy" id="1639035"/>
    <lineage>
        <taxon>Bacteria</taxon>
        <taxon>Pseudomonadati</taxon>
        <taxon>Bacteroidota</taxon>
        <taxon>Bacteroidia</taxon>
        <taxon>Marinilabiliales</taxon>
        <taxon>Marinifilaceae</taxon>
        <taxon>Ancylomarina</taxon>
    </lineage>
</organism>
<accession>A0A4Q7V910</accession>
<dbReference type="SUPFAM" id="SSF48452">
    <property type="entry name" value="TPR-like"/>
    <property type="match status" value="2"/>
</dbReference>
<keyword evidence="2" id="KW-1133">Transmembrane helix</keyword>
<feature type="repeat" description="TPR" evidence="1">
    <location>
        <begin position="116"/>
        <end position="149"/>
    </location>
</feature>
<dbReference type="RefSeq" id="WP_130308205.1">
    <property type="nucleotide sequence ID" value="NZ_SHKN01000003.1"/>
</dbReference>
<dbReference type="SMART" id="SM00028">
    <property type="entry name" value="TPR"/>
    <property type="match status" value="6"/>
</dbReference>
<gene>
    <name evidence="5" type="ORF">EV201_2825</name>
</gene>
<dbReference type="Gene3D" id="1.25.40.10">
    <property type="entry name" value="Tetratricopeptide repeat domain"/>
    <property type="match status" value="2"/>
</dbReference>
<feature type="signal peptide" evidence="3">
    <location>
        <begin position="1"/>
        <end position="21"/>
    </location>
</feature>
<dbReference type="InterPro" id="IPR010559">
    <property type="entry name" value="Sig_transdc_His_kin_internal"/>
</dbReference>
<dbReference type="SUPFAM" id="SSF55874">
    <property type="entry name" value="ATPase domain of HSP90 chaperone/DNA topoisomerase II/histidine kinase"/>
    <property type="match status" value="1"/>
</dbReference>
<dbReference type="InterPro" id="IPR019734">
    <property type="entry name" value="TPR_rpt"/>
</dbReference>
<feature type="domain" description="Signal transduction histidine kinase internal region" evidence="4">
    <location>
        <begin position="430"/>
        <end position="504"/>
    </location>
</feature>
<evidence type="ECO:0000313" key="5">
    <source>
        <dbReference type="EMBL" id="RZT92354.1"/>
    </source>
</evidence>
<dbReference type="InterPro" id="IPR011990">
    <property type="entry name" value="TPR-like_helical_dom_sf"/>
</dbReference>
<feature type="transmembrane region" description="Helical" evidence="2">
    <location>
        <begin position="393"/>
        <end position="415"/>
    </location>
</feature>
<dbReference type="PROSITE" id="PS50005">
    <property type="entry name" value="TPR"/>
    <property type="match status" value="3"/>
</dbReference>
<feature type="repeat" description="TPR" evidence="1">
    <location>
        <begin position="236"/>
        <end position="269"/>
    </location>
</feature>
<dbReference type="PANTHER" id="PTHR34220">
    <property type="entry name" value="SENSOR HISTIDINE KINASE YPDA"/>
    <property type="match status" value="1"/>
</dbReference>
<dbReference type="EMBL" id="SHKN01000003">
    <property type="protein sequence ID" value="RZT92354.1"/>
    <property type="molecule type" value="Genomic_DNA"/>
</dbReference>
<evidence type="ECO:0000256" key="2">
    <source>
        <dbReference type="SAM" id="Phobius"/>
    </source>
</evidence>
<evidence type="ECO:0000256" key="1">
    <source>
        <dbReference type="PROSITE-ProRule" id="PRU00339"/>
    </source>
</evidence>
<dbReference type="AlphaFoldDB" id="A0A4Q7V910"/>
<dbReference type="Pfam" id="PF06580">
    <property type="entry name" value="His_kinase"/>
    <property type="match status" value="1"/>
</dbReference>
<dbReference type="PANTHER" id="PTHR34220:SF7">
    <property type="entry name" value="SENSOR HISTIDINE KINASE YPDA"/>
    <property type="match status" value="1"/>
</dbReference>
<reference evidence="5 6" key="1">
    <citation type="submission" date="2019-02" db="EMBL/GenBank/DDBJ databases">
        <title>Genomic Encyclopedia of Type Strains, Phase IV (KMG-IV): sequencing the most valuable type-strain genomes for metagenomic binning, comparative biology and taxonomic classification.</title>
        <authorList>
            <person name="Goeker M."/>
        </authorList>
    </citation>
    <scope>NUCLEOTIDE SEQUENCE [LARGE SCALE GENOMIC DNA]</scope>
    <source>
        <strain evidence="5 6">DSM 28825</strain>
    </source>
</reference>
<protein>
    <submittedName>
        <fullName evidence="5">Tetratricopeptide repeat protein</fullName>
    </submittedName>
</protein>
<dbReference type="Proteomes" id="UP000293562">
    <property type="component" value="Unassembled WGS sequence"/>
</dbReference>
<evidence type="ECO:0000259" key="4">
    <source>
        <dbReference type="Pfam" id="PF06580"/>
    </source>
</evidence>
<dbReference type="Pfam" id="PF13424">
    <property type="entry name" value="TPR_12"/>
    <property type="match status" value="2"/>
</dbReference>
<evidence type="ECO:0000313" key="6">
    <source>
        <dbReference type="Proteomes" id="UP000293562"/>
    </source>
</evidence>
<keyword evidence="2" id="KW-0472">Membrane</keyword>
<dbReference type="InterPro" id="IPR036890">
    <property type="entry name" value="HATPase_C_sf"/>
</dbReference>
<dbReference type="GO" id="GO:0000155">
    <property type="term" value="F:phosphorelay sensor kinase activity"/>
    <property type="evidence" value="ECO:0007669"/>
    <property type="project" value="InterPro"/>
</dbReference>
<proteinExistence type="predicted"/>
<comment type="caution">
    <text evidence="5">The sequence shown here is derived from an EMBL/GenBank/DDBJ whole genome shotgun (WGS) entry which is preliminary data.</text>
</comment>
<dbReference type="InterPro" id="IPR050640">
    <property type="entry name" value="Bact_2-comp_sensor_kinase"/>
</dbReference>
<keyword evidence="3" id="KW-0732">Signal</keyword>